<dbReference type="GO" id="GO:0004419">
    <property type="term" value="F:hydroxymethylglutaryl-CoA lyase activity"/>
    <property type="evidence" value="ECO:0007669"/>
    <property type="project" value="UniProtKB-EC"/>
</dbReference>
<organism evidence="8 9">
    <name type="scientific">Phytophthora fragariaefolia</name>
    <dbReference type="NCBI Taxonomy" id="1490495"/>
    <lineage>
        <taxon>Eukaryota</taxon>
        <taxon>Sar</taxon>
        <taxon>Stramenopiles</taxon>
        <taxon>Oomycota</taxon>
        <taxon>Peronosporomycetes</taxon>
        <taxon>Peronosporales</taxon>
        <taxon>Peronosporaceae</taxon>
        <taxon>Phytophthora</taxon>
    </lineage>
</organism>
<comment type="caution">
    <text evidence="8">The sequence shown here is derived from an EMBL/GenBank/DDBJ whole genome shotgun (WGS) entry which is preliminary data.</text>
</comment>
<dbReference type="InterPro" id="IPR043594">
    <property type="entry name" value="HMGL"/>
</dbReference>
<feature type="domain" description="Pyruvate carboxyltransferase" evidence="7">
    <location>
        <begin position="96"/>
        <end position="243"/>
    </location>
</feature>
<evidence type="ECO:0000256" key="5">
    <source>
        <dbReference type="ARBA" id="ARBA00023239"/>
    </source>
</evidence>
<evidence type="ECO:0000256" key="3">
    <source>
        <dbReference type="ARBA" id="ARBA00012910"/>
    </source>
</evidence>
<dbReference type="PANTHER" id="PTHR42738">
    <property type="entry name" value="HYDROXYMETHYLGLUTARYL-COA LYASE"/>
    <property type="match status" value="1"/>
</dbReference>
<keyword evidence="4" id="KW-0479">Metal-binding</keyword>
<dbReference type="Gene3D" id="3.20.20.70">
    <property type="entry name" value="Aldolase class I"/>
    <property type="match status" value="1"/>
</dbReference>
<keyword evidence="9" id="KW-1185">Reference proteome</keyword>
<dbReference type="AlphaFoldDB" id="A0A9W6Y6V6"/>
<evidence type="ECO:0000256" key="4">
    <source>
        <dbReference type="ARBA" id="ARBA00022723"/>
    </source>
</evidence>
<dbReference type="InterPro" id="IPR000891">
    <property type="entry name" value="PYR_CT"/>
</dbReference>
<sequence length="269" mass="28875">MTGLRRELDMGNACRVSIVPWRLEPRRWPSLERRPRLSVRRTSTARSRRAWSASDLSVKRPAGLGSVFVGEMICALNSVDVNIVLITCSLNYSYVSCVLGCPYQGPVEPSIVAEVALKMLEIGCYEVIYTGYAESYEAGRPGRASRCALPQYIRTGAVEHPHRAAGTSYPSSHSTSTATDSWCYPLQEGVAVVDSSVAGLGGCPYASGASGNVATEDVLYMVHGLGIQTGVDLHKVMAAGEFITNLLGHSTHSKVAQALGPKARNASRL</sequence>
<accession>A0A9W6Y6V6</accession>
<dbReference type="GO" id="GO:0046872">
    <property type="term" value="F:metal ion binding"/>
    <property type="evidence" value="ECO:0007669"/>
    <property type="project" value="UniProtKB-KW"/>
</dbReference>
<evidence type="ECO:0000256" key="2">
    <source>
        <dbReference type="ARBA" id="ARBA00009405"/>
    </source>
</evidence>
<comment type="catalytic activity">
    <reaction evidence="6">
        <text>(3S)-3-hydroxy-3-methylglutaryl-CoA = acetoacetate + acetyl-CoA</text>
        <dbReference type="Rhea" id="RHEA:24404"/>
        <dbReference type="ChEBI" id="CHEBI:13705"/>
        <dbReference type="ChEBI" id="CHEBI:43074"/>
        <dbReference type="ChEBI" id="CHEBI:57288"/>
        <dbReference type="EC" id="4.1.3.4"/>
    </reaction>
</comment>
<gene>
    <name evidence="8" type="ORF">Pfra01_002243400</name>
</gene>
<protein>
    <recommendedName>
        <fullName evidence="3">hydroxymethylglutaryl-CoA lyase</fullName>
        <ecNumber evidence="3">4.1.3.4</ecNumber>
    </recommendedName>
</protein>
<reference evidence="8" key="1">
    <citation type="submission" date="2023-04" db="EMBL/GenBank/DDBJ databases">
        <title>Phytophthora fragariaefolia NBRC 109709.</title>
        <authorList>
            <person name="Ichikawa N."/>
            <person name="Sato H."/>
            <person name="Tonouchi N."/>
        </authorList>
    </citation>
    <scope>NUCLEOTIDE SEQUENCE</scope>
    <source>
        <strain evidence="8">NBRC 109709</strain>
    </source>
</reference>
<dbReference type="PANTHER" id="PTHR42738:SF7">
    <property type="entry name" value="HYDROXYMETHYLGLUTARYL-COA LYASE"/>
    <property type="match status" value="1"/>
</dbReference>
<dbReference type="InterPro" id="IPR013785">
    <property type="entry name" value="Aldolase_TIM"/>
</dbReference>
<dbReference type="PROSITE" id="PS01062">
    <property type="entry name" value="HMG_COA_LYASE"/>
    <property type="match status" value="1"/>
</dbReference>
<dbReference type="EC" id="4.1.3.4" evidence="3"/>
<dbReference type="EMBL" id="BSXT01003440">
    <property type="protein sequence ID" value="GMF54036.1"/>
    <property type="molecule type" value="Genomic_DNA"/>
</dbReference>
<proteinExistence type="inferred from homology"/>
<comment type="pathway">
    <text evidence="1">Metabolic intermediate metabolism; (S)-3-hydroxy-3-methylglutaryl-CoA degradation; acetoacetate from (S)-3-hydroxy-3-methylglutaryl-CoA: step 1/1.</text>
</comment>
<evidence type="ECO:0000313" key="8">
    <source>
        <dbReference type="EMBL" id="GMF54036.1"/>
    </source>
</evidence>
<dbReference type="Proteomes" id="UP001165121">
    <property type="component" value="Unassembled WGS sequence"/>
</dbReference>
<dbReference type="InterPro" id="IPR000138">
    <property type="entry name" value="HMG_CoA_lyase_AS"/>
</dbReference>
<evidence type="ECO:0000259" key="7">
    <source>
        <dbReference type="Pfam" id="PF00682"/>
    </source>
</evidence>
<evidence type="ECO:0000256" key="1">
    <source>
        <dbReference type="ARBA" id="ARBA00005143"/>
    </source>
</evidence>
<dbReference type="OrthoDB" id="1905920at2759"/>
<comment type="similarity">
    <text evidence="2">Belongs to the HMG-CoA lyase family.</text>
</comment>
<dbReference type="GO" id="GO:0046951">
    <property type="term" value="P:ketone body biosynthetic process"/>
    <property type="evidence" value="ECO:0007669"/>
    <property type="project" value="TreeGrafter"/>
</dbReference>
<evidence type="ECO:0000313" key="9">
    <source>
        <dbReference type="Proteomes" id="UP001165121"/>
    </source>
</evidence>
<keyword evidence="5" id="KW-0456">Lyase</keyword>
<dbReference type="SUPFAM" id="SSF51569">
    <property type="entry name" value="Aldolase"/>
    <property type="match status" value="1"/>
</dbReference>
<dbReference type="GO" id="GO:0006552">
    <property type="term" value="P:L-leucine catabolic process"/>
    <property type="evidence" value="ECO:0007669"/>
    <property type="project" value="TreeGrafter"/>
</dbReference>
<dbReference type="Pfam" id="PF00682">
    <property type="entry name" value="HMGL-like"/>
    <property type="match status" value="1"/>
</dbReference>
<name>A0A9W6Y6V6_9STRA</name>
<evidence type="ECO:0000256" key="6">
    <source>
        <dbReference type="ARBA" id="ARBA00049877"/>
    </source>
</evidence>